<accession>A0A414WUR5</accession>
<proteinExistence type="predicted"/>
<evidence type="ECO:0000313" key="1">
    <source>
        <dbReference type="EMBL" id="RHH42084.1"/>
    </source>
</evidence>
<dbReference type="Proteomes" id="UP000284998">
    <property type="component" value="Unassembled WGS sequence"/>
</dbReference>
<organism evidence="1 2">
    <name type="scientific">Phocaeicola plebeius</name>
    <dbReference type="NCBI Taxonomy" id="310297"/>
    <lineage>
        <taxon>Bacteria</taxon>
        <taxon>Pseudomonadati</taxon>
        <taxon>Bacteroidota</taxon>
        <taxon>Bacteroidia</taxon>
        <taxon>Bacteroidales</taxon>
        <taxon>Bacteroidaceae</taxon>
        <taxon>Phocaeicola</taxon>
    </lineage>
</organism>
<reference evidence="1 2" key="1">
    <citation type="submission" date="2018-08" db="EMBL/GenBank/DDBJ databases">
        <title>A genome reference for cultivated species of the human gut microbiota.</title>
        <authorList>
            <person name="Zou Y."/>
            <person name="Xue W."/>
            <person name="Luo G."/>
        </authorList>
    </citation>
    <scope>NUCLEOTIDE SEQUENCE [LARGE SCALE GENOMIC DNA]</scope>
    <source>
        <strain evidence="1 2">AM17-44</strain>
    </source>
</reference>
<sequence>MIKIIKDLEITNFGVSVYNRKWQLIHLQQGEMDGACAVYSMMMNLLILKVLTRNQVVNLNTSFKGNTAKGRLFKEFFISTEGLCRNGFYFSEIKQKLMHSFKKFVSSSDPTQYSSSPSEQALFVEELKSTTADNLPLMTAISFRGGAHAILAIGYEEQEGIVKKIFCLDPGYVISPTSYWNGVIILNEGNGKYYHKYVTDKDNVDITVCESLKIIKNK</sequence>
<dbReference type="AlphaFoldDB" id="A0A414WUR5"/>
<protein>
    <recommendedName>
        <fullName evidence="3">Peptidase C39-like domain-containing protein</fullName>
    </recommendedName>
</protein>
<comment type="caution">
    <text evidence="1">The sequence shown here is derived from an EMBL/GenBank/DDBJ whole genome shotgun (WGS) entry which is preliminary data.</text>
</comment>
<evidence type="ECO:0000313" key="2">
    <source>
        <dbReference type="Proteomes" id="UP000284998"/>
    </source>
</evidence>
<dbReference type="RefSeq" id="WP_118244157.1">
    <property type="nucleotide sequence ID" value="NZ_QRJS01000031.1"/>
</dbReference>
<name>A0A414WUR5_9BACT</name>
<dbReference type="EMBL" id="QRJS01000031">
    <property type="protein sequence ID" value="RHH42084.1"/>
    <property type="molecule type" value="Genomic_DNA"/>
</dbReference>
<evidence type="ECO:0008006" key="3">
    <source>
        <dbReference type="Google" id="ProtNLM"/>
    </source>
</evidence>
<gene>
    <name evidence="1" type="ORF">DW204_11480</name>
</gene>